<dbReference type="InterPro" id="IPR029052">
    <property type="entry name" value="Metallo-depent_PP-like"/>
</dbReference>
<dbReference type="Gene3D" id="3.60.21.70">
    <property type="entry name" value="PhoD-like phosphatase"/>
    <property type="match status" value="1"/>
</dbReference>
<name>A0A0W8G1E4_9ZZZZ</name>
<sequence length="443" mass="51962">MKNIFTYLIIICFISVAFAQKDLLQSGPMVGYSQMREVALWVQATEPADVYFIYWDKNNPSVQYQTYVVETYPEDYYMTTLIADLVEPGITYEYQLYINDIPIELNYRTEFQTQKLWQWREDPPSFKFGIGSCAYINETIYDRPGEPYGGKHHIFKTIYEKAPDFFVWMGDNSYLREVDWHSRTGILKRLTHDRSHPLLQPMLGSMHHYATWDDHDYGPNNSDRSFWAKHLTREAFQLWWANPSYGVPGAEEGIATYFEWADCAFFLMDDRTYRTPEHRHHTKREMLGVDQIEWLLDALTASYAPFKFIVIGSTVLNPDPLGENYSNYPEEKNYLLEMIEKEKINGVIFLTGDIHRGELTKIERENNYPLYEVTASPLTAGVSRYDQNAARVDGTLVHDRNFALLEVTGPRKDRTLNIKMYDADGNERWSYSLNENELKVNRE</sequence>
<protein>
    <submittedName>
        <fullName evidence="2">Phosphodiesterase/alkaline phosphatase d</fullName>
    </submittedName>
</protein>
<feature type="domain" description="PhoD-like phosphatase metallophosphatase" evidence="1">
    <location>
        <begin position="150"/>
        <end position="388"/>
    </location>
</feature>
<organism evidence="2">
    <name type="scientific">hydrocarbon metagenome</name>
    <dbReference type="NCBI Taxonomy" id="938273"/>
    <lineage>
        <taxon>unclassified sequences</taxon>
        <taxon>metagenomes</taxon>
        <taxon>ecological metagenomes</taxon>
    </lineage>
</organism>
<gene>
    <name evidence="2" type="ORF">ASZ90_003319</name>
</gene>
<dbReference type="PANTHER" id="PTHR33987">
    <property type="entry name" value="CALCINEURIN-LIKE METALLO-PHOSPHOESTERASE SUPERFAMILY PROTEIN"/>
    <property type="match status" value="1"/>
</dbReference>
<dbReference type="SUPFAM" id="SSF56300">
    <property type="entry name" value="Metallo-dependent phosphatases"/>
    <property type="match status" value="1"/>
</dbReference>
<proteinExistence type="predicted"/>
<evidence type="ECO:0000259" key="1">
    <source>
        <dbReference type="Pfam" id="PF09423"/>
    </source>
</evidence>
<dbReference type="AlphaFoldDB" id="A0A0W8G1E4"/>
<dbReference type="PANTHER" id="PTHR33987:SF1">
    <property type="entry name" value="CALCINEURIN-LIKE METALLO-PHOSPHOESTERASE SUPERFAMILY PROTEIN"/>
    <property type="match status" value="1"/>
</dbReference>
<dbReference type="EMBL" id="LNQE01000398">
    <property type="protein sequence ID" value="KUG26841.1"/>
    <property type="molecule type" value="Genomic_DNA"/>
</dbReference>
<accession>A0A0W8G1E4</accession>
<dbReference type="Pfam" id="PF09423">
    <property type="entry name" value="PhoD"/>
    <property type="match status" value="1"/>
</dbReference>
<evidence type="ECO:0000313" key="2">
    <source>
        <dbReference type="EMBL" id="KUG26841.1"/>
    </source>
</evidence>
<dbReference type="InterPro" id="IPR018946">
    <property type="entry name" value="PhoD-like_MPP"/>
</dbReference>
<dbReference type="CDD" id="cd07389">
    <property type="entry name" value="MPP_PhoD"/>
    <property type="match status" value="1"/>
</dbReference>
<comment type="caution">
    <text evidence="2">The sequence shown here is derived from an EMBL/GenBank/DDBJ whole genome shotgun (WGS) entry which is preliminary data.</text>
</comment>
<reference evidence="2" key="1">
    <citation type="journal article" date="2015" name="Proc. Natl. Acad. Sci. U.S.A.">
        <title>Networks of energetic and metabolic interactions define dynamics in microbial communities.</title>
        <authorList>
            <person name="Embree M."/>
            <person name="Liu J.K."/>
            <person name="Al-Bassam M.M."/>
            <person name="Zengler K."/>
        </authorList>
    </citation>
    <scope>NUCLEOTIDE SEQUENCE</scope>
</reference>
<dbReference type="InterPro" id="IPR038607">
    <property type="entry name" value="PhoD-like_sf"/>
</dbReference>